<protein>
    <submittedName>
        <fullName evidence="1">Uncharacterized protein</fullName>
    </submittedName>
</protein>
<organism evidence="1 2">
    <name type="scientific">Dipteronia sinensis</name>
    <dbReference type="NCBI Taxonomy" id="43782"/>
    <lineage>
        <taxon>Eukaryota</taxon>
        <taxon>Viridiplantae</taxon>
        <taxon>Streptophyta</taxon>
        <taxon>Embryophyta</taxon>
        <taxon>Tracheophyta</taxon>
        <taxon>Spermatophyta</taxon>
        <taxon>Magnoliopsida</taxon>
        <taxon>eudicotyledons</taxon>
        <taxon>Gunneridae</taxon>
        <taxon>Pentapetalae</taxon>
        <taxon>rosids</taxon>
        <taxon>malvids</taxon>
        <taxon>Sapindales</taxon>
        <taxon>Sapindaceae</taxon>
        <taxon>Hippocastanoideae</taxon>
        <taxon>Acereae</taxon>
        <taxon>Dipteronia</taxon>
    </lineage>
</organism>
<dbReference type="EMBL" id="JANJYJ010000010">
    <property type="protein sequence ID" value="KAK3182876.1"/>
    <property type="molecule type" value="Genomic_DNA"/>
</dbReference>
<dbReference type="PANTHER" id="PTHR33710:SF77">
    <property type="entry name" value="DNASE I-LIKE SUPERFAMILY PROTEIN"/>
    <property type="match status" value="1"/>
</dbReference>
<evidence type="ECO:0000313" key="1">
    <source>
        <dbReference type="EMBL" id="KAK3182876.1"/>
    </source>
</evidence>
<dbReference type="AlphaFoldDB" id="A0AAD9ZIS2"/>
<sequence>MLGRYCAVFIGCLNSSGCVQGNSMKFNEILYDDEKSGCMVRTRRVMEDFHEVLNYCGLEDKGFRWPKFTWCNKRDSAESIQERLDKGVGCFQWKQLFLLSTVGSEFAEFAFVVGKLYAIRCGDDS</sequence>
<dbReference type="PANTHER" id="PTHR33710">
    <property type="entry name" value="BNAC02G09200D PROTEIN"/>
    <property type="match status" value="1"/>
</dbReference>
<gene>
    <name evidence="1" type="ORF">Dsin_030162</name>
</gene>
<proteinExistence type="predicted"/>
<evidence type="ECO:0000313" key="2">
    <source>
        <dbReference type="Proteomes" id="UP001281410"/>
    </source>
</evidence>
<dbReference type="Proteomes" id="UP001281410">
    <property type="component" value="Unassembled WGS sequence"/>
</dbReference>
<comment type="caution">
    <text evidence="1">The sequence shown here is derived from an EMBL/GenBank/DDBJ whole genome shotgun (WGS) entry which is preliminary data.</text>
</comment>
<keyword evidence="2" id="KW-1185">Reference proteome</keyword>
<reference evidence="1" key="1">
    <citation type="journal article" date="2023" name="Plant J.">
        <title>Genome sequences and population genomics provide insights into the demographic history, inbreeding, and mutation load of two 'living fossil' tree species of Dipteronia.</title>
        <authorList>
            <person name="Feng Y."/>
            <person name="Comes H.P."/>
            <person name="Chen J."/>
            <person name="Zhu S."/>
            <person name="Lu R."/>
            <person name="Zhang X."/>
            <person name="Li P."/>
            <person name="Qiu J."/>
            <person name="Olsen K.M."/>
            <person name="Qiu Y."/>
        </authorList>
    </citation>
    <scope>NUCLEOTIDE SEQUENCE</scope>
    <source>
        <strain evidence="1">NBL</strain>
    </source>
</reference>
<name>A0AAD9ZIS2_9ROSI</name>
<accession>A0AAD9ZIS2</accession>